<proteinExistence type="predicted"/>
<dbReference type="RefSeq" id="WP_405286700.1">
    <property type="nucleotide sequence ID" value="NZ_JBBHLI010000003.1"/>
</dbReference>
<name>A0ABU9E8P6_9BACT</name>
<evidence type="ECO:0000256" key="1">
    <source>
        <dbReference type="ARBA" id="ARBA00004167"/>
    </source>
</evidence>
<protein>
    <recommendedName>
        <fullName evidence="8">Polysaccharide biosynthesis domain-containing protein</fullName>
    </recommendedName>
</protein>
<evidence type="ECO:0000256" key="5">
    <source>
        <dbReference type="ARBA" id="ARBA00023136"/>
    </source>
</evidence>
<accession>A0ABU9E8P6</accession>
<evidence type="ECO:0000313" key="7">
    <source>
        <dbReference type="Proteomes" id="UP001484239"/>
    </source>
</evidence>
<keyword evidence="7" id="KW-1185">Reference proteome</keyword>
<keyword evidence="3" id="KW-0812">Transmembrane</keyword>
<dbReference type="Pfam" id="PF21729">
    <property type="entry name" value="IRX15_IRX15L_GXM"/>
    <property type="match status" value="2"/>
</dbReference>
<keyword evidence="5" id="KW-0472">Membrane</keyword>
<keyword evidence="4" id="KW-1133">Transmembrane helix</keyword>
<evidence type="ECO:0000256" key="2">
    <source>
        <dbReference type="ARBA" id="ARBA00004308"/>
    </source>
</evidence>
<dbReference type="PANTHER" id="PTHR31444">
    <property type="entry name" value="OS11G0490100 PROTEIN"/>
    <property type="match status" value="1"/>
</dbReference>
<dbReference type="Proteomes" id="UP001484239">
    <property type="component" value="Unassembled WGS sequence"/>
</dbReference>
<dbReference type="InterPro" id="IPR029063">
    <property type="entry name" value="SAM-dependent_MTases_sf"/>
</dbReference>
<evidence type="ECO:0000256" key="3">
    <source>
        <dbReference type="ARBA" id="ARBA00022692"/>
    </source>
</evidence>
<dbReference type="InterPro" id="IPR006514">
    <property type="entry name" value="IRX15/GXM/AGM"/>
</dbReference>
<evidence type="ECO:0008006" key="8">
    <source>
        <dbReference type="Google" id="ProtNLM"/>
    </source>
</evidence>
<organism evidence="6 7">
    <name type="scientific">Gaopeijia maritima</name>
    <dbReference type="NCBI Taxonomy" id="3119007"/>
    <lineage>
        <taxon>Bacteria</taxon>
        <taxon>Pseudomonadati</taxon>
        <taxon>Gemmatimonadota</taxon>
        <taxon>Longimicrobiia</taxon>
        <taxon>Gaopeijiales</taxon>
        <taxon>Gaopeijiaceae</taxon>
        <taxon>Gaopeijia</taxon>
    </lineage>
</organism>
<comment type="subcellular location">
    <subcellularLocation>
        <location evidence="2">Endomembrane system</location>
    </subcellularLocation>
    <subcellularLocation>
        <location evidence="1">Membrane</location>
        <topology evidence="1">Single-pass membrane protein</topology>
    </subcellularLocation>
</comment>
<sequence length="199" mass="22780">MTDHSIDPDQDLRDLVASNPGQGTFEEYRHLRNVIRAKAPARVLIFGVGRDSQYWLDANEGGTTVFVEHEPTWIGMTRDLIPGVDVVQVSYDTVRTQWKALLERRDLLFMDDLPDRILAENWDVIFVDSPQGGSRRRPGRMKSIYTASVLARRSTDVEVLVHDCHRPVEATYAHRYLGAERMVEQVAGLRHYRLRPPVG</sequence>
<reference evidence="6 7" key="1">
    <citation type="submission" date="2024-02" db="EMBL/GenBank/DDBJ databases">
        <title>A novel Gemmatimonadota bacterium.</title>
        <authorList>
            <person name="Du Z.-J."/>
            <person name="Ye Y.-Q."/>
        </authorList>
    </citation>
    <scope>NUCLEOTIDE SEQUENCE [LARGE SCALE GENOMIC DNA]</scope>
    <source>
        <strain evidence="6 7">DH-20</strain>
    </source>
</reference>
<gene>
    <name evidence="6" type="ORF">WI372_07850</name>
</gene>
<dbReference type="EMBL" id="JBBHLI010000003">
    <property type="protein sequence ID" value="MEK9500886.1"/>
    <property type="molecule type" value="Genomic_DNA"/>
</dbReference>
<evidence type="ECO:0000313" key="6">
    <source>
        <dbReference type="EMBL" id="MEK9500886.1"/>
    </source>
</evidence>
<evidence type="ECO:0000256" key="4">
    <source>
        <dbReference type="ARBA" id="ARBA00022989"/>
    </source>
</evidence>
<comment type="caution">
    <text evidence="6">The sequence shown here is derived from an EMBL/GenBank/DDBJ whole genome shotgun (WGS) entry which is preliminary data.</text>
</comment>
<dbReference type="Gene3D" id="3.40.50.150">
    <property type="entry name" value="Vaccinia Virus protein VP39"/>
    <property type="match status" value="1"/>
</dbReference>